<evidence type="ECO:0000256" key="5">
    <source>
        <dbReference type="ARBA" id="ARBA00023054"/>
    </source>
</evidence>
<evidence type="ECO:0000256" key="3">
    <source>
        <dbReference type="ARBA" id="ARBA00022692"/>
    </source>
</evidence>
<dbReference type="Gene3D" id="1.20.5.340">
    <property type="match status" value="1"/>
</dbReference>
<name>A0A9D5HPK2_9LILI</name>
<evidence type="ECO:0000256" key="4">
    <source>
        <dbReference type="ARBA" id="ARBA00022989"/>
    </source>
</evidence>
<comment type="subcellular location">
    <subcellularLocation>
        <location evidence="2">Membrane</location>
    </subcellularLocation>
    <subcellularLocation>
        <location evidence="1">Mitochondrion</location>
    </subcellularLocation>
</comment>
<keyword evidence="7" id="KW-0472">Membrane</keyword>
<keyword evidence="3" id="KW-0812">Transmembrane</keyword>
<dbReference type="PANTHER" id="PTHR14360">
    <property type="entry name" value="PROTEIN FMP32, MITOCHONDRIAL"/>
    <property type="match status" value="1"/>
</dbReference>
<accession>A0A9D5HPK2</accession>
<protein>
    <submittedName>
        <fullName evidence="8">Uncharacterized protein</fullName>
    </submittedName>
</protein>
<dbReference type="AlphaFoldDB" id="A0A9D5HPK2"/>
<evidence type="ECO:0000256" key="6">
    <source>
        <dbReference type="ARBA" id="ARBA00023128"/>
    </source>
</evidence>
<gene>
    <name evidence="8" type="ORF">J5N97_002896</name>
</gene>
<evidence type="ECO:0000313" key="8">
    <source>
        <dbReference type="EMBL" id="KAJ0984540.1"/>
    </source>
</evidence>
<dbReference type="GO" id="GO:0005739">
    <property type="term" value="C:mitochondrion"/>
    <property type="evidence" value="ECO:0007669"/>
    <property type="project" value="UniProtKB-SubCell"/>
</dbReference>
<keyword evidence="6" id="KW-0496">Mitochondrion</keyword>
<evidence type="ECO:0000256" key="2">
    <source>
        <dbReference type="ARBA" id="ARBA00004370"/>
    </source>
</evidence>
<evidence type="ECO:0000256" key="1">
    <source>
        <dbReference type="ARBA" id="ARBA00004173"/>
    </source>
</evidence>
<proteinExistence type="predicted"/>
<dbReference type="Proteomes" id="UP001085076">
    <property type="component" value="Miscellaneous, Linkage group lg01"/>
</dbReference>
<reference evidence="8" key="1">
    <citation type="submission" date="2021-03" db="EMBL/GenBank/DDBJ databases">
        <authorList>
            <person name="Li Z."/>
            <person name="Yang C."/>
        </authorList>
    </citation>
    <scope>NUCLEOTIDE SEQUENCE</scope>
    <source>
        <strain evidence="8">Dzin_1.0</strain>
        <tissue evidence="8">Leaf</tissue>
    </source>
</reference>
<reference evidence="8" key="2">
    <citation type="journal article" date="2022" name="Hortic Res">
        <title>The genome of Dioscorea zingiberensis sheds light on the biosynthesis, origin and evolution of the medicinally important diosgenin saponins.</title>
        <authorList>
            <person name="Li Y."/>
            <person name="Tan C."/>
            <person name="Li Z."/>
            <person name="Guo J."/>
            <person name="Li S."/>
            <person name="Chen X."/>
            <person name="Wang C."/>
            <person name="Dai X."/>
            <person name="Yang H."/>
            <person name="Song W."/>
            <person name="Hou L."/>
            <person name="Xu J."/>
            <person name="Tong Z."/>
            <person name="Xu A."/>
            <person name="Yuan X."/>
            <person name="Wang W."/>
            <person name="Yang Q."/>
            <person name="Chen L."/>
            <person name="Sun Z."/>
            <person name="Wang K."/>
            <person name="Pan B."/>
            <person name="Chen J."/>
            <person name="Bao Y."/>
            <person name="Liu F."/>
            <person name="Qi X."/>
            <person name="Gang D.R."/>
            <person name="Wen J."/>
            <person name="Li J."/>
        </authorList>
    </citation>
    <scope>NUCLEOTIDE SEQUENCE</scope>
    <source>
        <strain evidence="8">Dzin_1.0</strain>
    </source>
</reference>
<dbReference type="EMBL" id="JAGGNH010000001">
    <property type="protein sequence ID" value="KAJ0984540.1"/>
    <property type="molecule type" value="Genomic_DNA"/>
</dbReference>
<organism evidence="8 9">
    <name type="scientific">Dioscorea zingiberensis</name>
    <dbReference type="NCBI Taxonomy" id="325984"/>
    <lineage>
        <taxon>Eukaryota</taxon>
        <taxon>Viridiplantae</taxon>
        <taxon>Streptophyta</taxon>
        <taxon>Embryophyta</taxon>
        <taxon>Tracheophyta</taxon>
        <taxon>Spermatophyta</taxon>
        <taxon>Magnoliopsida</taxon>
        <taxon>Liliopsida</taxon>
        <taxon>Dioscoreales</taxon>
        <taxon>Dioscoreaceae</taxon>
        <taxon>Dioscorea</taxon>
    </lineage>
</organism>
<evidence type="ECO:0000256" key="7">
    <source>
        <dbReference type="ARBA" id="ARBA00023136"/>
    </source>
</evidence>
<keyword evidence="5" id="KW-0175">Coiled coil</keyword>
<dbReference type="OrthoDB" id="889336at2759"/>
<dbReference type="GO" id="GO:0016020">
    <property type="term" value="C:membrane"/>
    <property type="evidence" value="ECO:0007669"/>
    <property type="project" value="UniProtKB-SubCell"/>
</dbReference>
<comment type="caution">
    <text evidence="8">The sequence shown here is derived from an EMBL/GenBank/DDBJ whole genome shotgun (WGS) entry which is preliminary data.</text>
</comment>
<dbReference type="PANTHER" id="PTHR14360:SF1">
    <property type="entry name" value="PROTEIN FMP32, MITOCHONDRIAL"/>
    <property type="match status" value="1"/>
</dbReference>
<keyword evidence="4" id="KW-1133">Transmembrane helix</keyword>
<sequence length="204" mass="23306">MPPWVSWRRGAALLLKNAAPRLAAPGGILFSSQALKPNGKRAFLVDTLALVSRLEACGVESKHAEAIIEALNESLENVSQTFVSKEDMQKSEMLQDFNLSRFKSQIQSFQEHSLLKRETEKLSVDIEKMRAELRLEIQKFNHEQHQYLNLQTKRIRDETTELTSKLDQEIHELQAQLGATKYDVLKYSIGTLVSLLLLWQLSML</sequence>
<dbReference type="Pfam" id="PF07798">
    <property type="entry name" value="CCDC90-like"/>
    <property type="match status" value="1"/>
</dbReference>
<evidence type="ECO:0000313" key="9">
    <source>
        <dbReference type="Proteomes" id="UP001085076"/>
    </source>
</evidence>
<keyword evidence="9" id="KW-1185">Reference proteome</keyword>
<dbReference type="InterPro" id="IPR024461">
    <property type="entry name" value="CCDC90-like"/>
</dbReference>